<proteinExistence type="predicted"/>
<dbReference type="EMBL" id="JABJRC010000002">
    <property type="protein sequence ID" value="NOL40637.1"/>
    <property type="molecule type" value="Genomic_DNA"/>
</dbReference>
<reference evidence="2 3" key="1">
    <citation type="submission" date="2020-05" db="EMBL/GenBank/DDBJ databases">
        <title>Genome sequence of Kribbella sandramycini ATCC 39419.</title>
        <authorList>
            <person name="Maclea K.S."/>
            <person name="Fair J.L."/>
        </authorList>
    </citation>
    <scope>NUCLEOTIDE SEQUENCE [LARGE SCALE GENOMIC DNA]</scope>
    <source>
        <strain evidence="2 3">ATCC 39419</strain>
    </source>
</reference>
<accession>A0A7Y4NY68</accession>
<dbReference type="RefSeq" id="WP_171673126.1">
    <property type="nucleotide sequence ID" value="NZ_BAAAGT010000002.1"/>
</dbReference>
<evidence type="ECO:0000313" key="2">
    <source>
        <dbReference type="EMBL" id="NOL40637.1"/>
    </source>
</evidence>
<evidence type="ECO:0000313" key="1">
    <source>
        <dbReference type="EMBL" id="MBB6569529.1"/>
    </source>
</evidence>
<organism evidence="2 3">
    <name type="scientific">Kribbella sandramycini</name>
    <dbReference type="NCBI Taxonomy" id="60450"/>
    <lineage>
        <taxon>Bacteria</taxon>
        <taxon>Bacillati</taxon>
        <taxon>Actinomycetota</taxon>
        <taxon>Actinomycetes</taxon>
        <taxon>Propionibacteriales</taxon>
        <taxon>Kribbellaceae</taxon>
        <taxon>Kribbella</taxon>
    </lineage>
</organism>
<keyword evidence="3" id="KW-1185">Reference proteome</keyword>
<evidence type="ECO:0000313" key="4">
    <source>
        <dbReference type="Proteomes" id="UP000553957"/>
    </source>
</evidence>
<dbReference type="AlphaFoldDB" id="A0A7Y4NY68"/>
<dbReference type="Proteomes" id="UP000553957">
    <property type="component" value="Unassembled WGS sequence"/>
</dbReference>
<sequence>MSNTNAYDSGASGQVQSNLSGLAAQITTLIEGHKKNVAAALADASATKVTDEYRAVEGRFNKAADATLALIKSLEGVMKSNDATASETIAKASSAVSGING</sequence>
<name>A0A7Y4NY68_9ACTN</name>
<dbReference type="Proteomes" id="UP000534306">
    <property type="component" value="Unassembled WGS sequence"/>
</dbReference>
<evidence type="ECO:0000313" key="3">
    <source>
        <dbReference type="Proteomes" id="UP000534306"/>
    </source>
</evidence>
<dbReference type="EMBL" id="JACHKF010000001">
    <property type="protein sequence ID" value="MBB6569529.1"/>
    <property type="molecule type" value="Genomic_DNA"/>
</dbReference>
<protein>
    <submittedName>
        <fullName evidence="2">Uncharacterized protein</fullName>
    </submittedName>
</protein>
<reference evidence="1 4" key="2">
    <citation type="submission" date="2020-08" db="EMBL/GenBank/DDBJ databases">
        <title>Sequencing the genomes of 1000 actinobacteria strains.</title>
        <authorList>
            <person name="Klenk H.-P."/>
        </authorList>
    </citation>
    <scope>NUCLEOTIDE SEQUENCE [LARGE SCALE GENOMIC DNA]</scope>
    <source>
        <strain evidence="1 4">DSM 15626</strain>
    </source>
</reference>
<gene>
    <name evidence="1" type="ORF">HNR71_005166</name>
    <name evidence="2" type="ORF">HPO96_10310</name>
</gene>
<comment type="caution">
    <text evidence="2">The sequence shown here is derived from an EMBL/GenBank/DDBJ whole genome shotgun (WGS) entry which is preliminary data.</text>
</comment>